<dbReference type="InterPro" id="IPR035940">
    <property type="entry name" value="CAP_sf"/>
</dbReference>
<evidence type="ECO:0000259" key="3">
    <source>
        <dbReference type="SMART" id="SM00198"/>
    </source>
</evidence>
<feature type="domain" description="SCP" evidence="3">
    <location>
        <begin position="282"/>
        <end position="434"/>
    </location>
</feature>
<name>A0A0B1T4H2_OESDE</name>
<dbReference type="Gene3D" id="3.40.33.10">
    <property type="entry name" value="CAP"/>
    <property type="match status" value="3"/>
</dbReference>
<keyword evidence="5" id="KW-1185">Reference proteome</keyword>
<evidence type="ECO:0000256" key="1">
    <source>
        <dbReference type="SAM" id="MobiDB-lite"/>
    </source>
</evidence>
<feature type="region of interest" description="Disordered" evidence="1">
    <location>
        <begin position="211"/>
        <end position="271"/>
    </location>
</feature>
<proteinExistence type="predicted"/>
<organism evidence="4 5">
    <name type="scientific">Oesophagostomum dentatum</name>
    <name type="common">Nodular worm</name>
    <dbReference type="NCBI Taxonomy" id="61180"/>
    <lineage>
        <taxon>Eukaryota</taxon>
        <taxon>Metazoa</taxon>
        <taxon>Ecdysozoa</taxon>
        <taxon>Nematoda</taxon>
        <taxon>Chromadorea</taxon>
        <taxon>Rhabditida</taxon>
        <taxon>Rhabditina</taxon>
        <taxon>Rhabditomorpha</taxon>
        <taxon>Strongyloidea</taxon>
        <taxon>Strongylidae</taxon>
        <taxon>Oesophagostomum</taxon>
    </lineage>
</organism>
<keyword evidence="2" id="KW-0732">Signal</keyword>
<feature type="signal peptide" evidence="2">
    <location>
        <begin position="1"/>
        <end position="19"/>
    </location>
</feature>
<protein>
    <submittedName>
        <fullName evidence="4">SCP-like protein</fullName>
    </submittedName>
</protein>
<dbReference type="Proteomes" id="UP000053660">
    <property type="component" value="Unassembled WGS sequence"/>
</dbReference>
<dbReference type="CDD" id="cd05380">
    <property type="entry name" value="CAP_euk"/>
    <property type="match status" value="2"/>
</dbReference>
<feature type="compositionally biased region" description="Polar residues" evidence="1">
    <location>
        <begin position="259"/>
        <end position="271"/>
    </location>
</feature>
<feature type="compositionally biased region" description="Low complexity" evidence="1">
    <location>
        <begin position="214"/>
        <end position="234"/>
    </location>
</feature>
<dbReference type="InterPro" id="IPR001283">
    <property type="entry name" value="CRISP-related"/>
</dbReference>
<dbReference type="PANTHER" id="PTHR10334">
    <property type="entry name" value="CYSTEINE-RICH SECRETORY PROTEIN-RELATED"/>
    <property type="match status" value="1"/>
</dbReference>
<accession>A0A0B1T4H2</accession>
<dbReference type="EMBL" id="KN552382">
    <property type="protein sequence ID" value="KHJ91046.1"/>
    <property type="molecule type" value="Genomic_DNA"/>
</dbReference>
<dbReference type="AlphaFoldDB" id="A0A0B1T4H2"/>
<dbReference type="InterPro" id="IPR014044">
    <property type="entry name" value="CAP_dom"/>
</dbReference>
<gene>
    <name evidence="4" type="ORF">OESDEN_09094</name>
</gene>
<dbReference type="SUPFAM" id="SSF55797">
    <property type="entry name" value="PR-1-like"/>
    <property type="match status" value="3"/>
</dbReference>
<evidence type="ECO:0000313" key="4">
    <source>
        <dbReference type="EMBL" id="KHJ91046.1"/>
    </source>
</evidence>
<evidence type="ECO:0000256" key="2">
    <source>
        <dbReference type="SAM" id="SignalP"/>
    </source>
</evidence>
<feature type="domain" description="SCP" evidence="3">
    <location>
        <begin position="29"/>
        <end position="178"/>
    </location>
</feature>
<dbReference type="SMART" id="SM00198">
    <property type="entry name" value="SCP"/>
    <property type="match status" value="2"/>
</dbReference>
<dbReference type="OrthoDB" id="5874910at2759"/>
<dbReference type="Pfam" id="PF00188">
    <property type="entry name" value="CAP"/>
    <property type="match status" value="2"/>
</dbReference>
<reference evidence="4 5" key="1">
    <citation type="submission" date="2014-03" db="EMBL/GenBank/DDBJ databases">
        <title>Draft genome of the hookworm Oesophagostomum dentatum.</title>
        <authorList>
            <person name="Mitreva M."/>
        </authorList>
    </citation>
    <scope>NUCLEOTIDE SEQUENCE [LARGE SCALE GENOMIC DNA]</scope>
    <source>
        <strain evidence="4 5">OD-Hann</strain>
    </source>
</reference>
<feature type="chain" id="PRO_5002062160" evidence="2">
    <location>
        <begin position="20"/>
        <end position="530"/>
    </location>
</feature>
<evidence type="ECO:0000313" key="5">
    <source>
        <dbReference type="Proteomes" id="UP000053660"/>
    </source>
</evidence>
<sequence>MNSPLLLVALTALLRTSWEFSCPTYSETDERSLFLDYHNDGRRRVAKGIEPNFGGYLNPAKNMYKLEWDCDMEEEAYEAIKDCLYQEDWERRALNLDEYTNPDGYPDIPAAIEAVLDEWWSRPQDIVQDEDNLYIDSRIQHFAKMIFSKATKIGCAYSICGAKMDVLCLYDEKGDRIGHKMWYTGKACKRASDCKTFADSECDDGLCVKDPSSDDNNANDNGGNVDDTTDAGNDYITTDGNLDVTDDSQDTGVTDDAGNAQTTTDMAGTNDQCPGNSAMTDQARDAVLKIHNKFRSSLAHGLEMDKLGEYAPKAAKMLKMIYDCDLEASAEKHAEECIFDHSDTPGVGQNLWSTSELNLDKVKAVKYASHSWWEELKKFGYGSENTITQEMFERPDIIGHYTQETSYKLGCAVEHCEKMTFVVCYYSPGGNILDTPIYAIGEPCQTDDDCPGSYTCSSAEGLCNMAWDTSYKLGCAVEHCEKMTFVVCYYSPGGNISDTPIYTIGEPCQTDDDCPGSYTCSSAEGLCNVV</sequence>